<dbReference type="GO" id="GO:0016020">
    <property type="term" value="C:membrane"/>
    <property type="evidence" value="ECO:0007669"/>
    <property type="project" value="TreeGrafter"/>
</dbReference>
<accession>A0A1I3DCJ2</accession>
<evidence type="ECO:0000313" key="5">
    <source>
        <dbReference type="Proteomes" id="UP000198670"/>
    </source>
</evidence>
<evidence type="ECO:0000313" key="4">
    <source>
        <dbReference type="EMBL" id="SFH84268.1"/>
    </source>
</evidence>
<dbReference type="InterPro" id="IPR002509">
    <property type="entry name" value="NODB_dom"/>
</dbReference>
<evidence type="ECO:0000256" key="1">
    <source>
        <dbReference type="ARBA" id="ARBA00022723"/>
    </source>
</evidence>
<keyword evidence="5" id="KW-1185">Reference proteome</keyword>
<dbReference type="SUPFAM" id="SSF88713">
    <property type="entry name" value="Glycoside hydrolase/deacetylase"/>
    <property type="match status" value="1"/>
</dbReference>
<reference evidence="4 5" key="1">
    <citation type="submission" date="2016-10" db="EMBL/GenBank/DDBJ databases">
        <authorList>
            <person name="de Groot N.N."/>
        </authorList>
    </citation>
    <scope>NUCLEOTIDE SEQUENCE [LARGE SCALE GENOMIC DNA]</scope>
    <source>
        <strain evidence="4 5">RK1</strain>
    </source>
</reference>
<dbReference type="OrthoDB" id="9812065at2"/>
<keyword evidence="1" id="KW-0479">Metal-binding</keyword>
<dbReference type="AlphaFoldDB" id="A0A1I3DCJ2"/>
<sequence>MYTVKAPFILHWLYPTLTWHRSRTEKRIFLTFDDGPIPDVTPLVINTLNNYGVKATFFCVGENIKKHPDLFNTLLENGHRIGNHTYNHLNGWKTPDDIYLKNVDRCEQLTATRLFRPPYGRGKRSQYAELKKNYEIVMWDVLSGDFDTKLSPEKCLDNVLRYTQRGSIIVFHDNIKAIPRVAYTLPRAIEQWMADGYEFGVL</sequence>
<dbReference type="PROSITE" id="PS51677">
    <property type="entry name" value="NODB"/>
    <property type="match status" value="1"/>
</dbReference>
<dbReference type="EMBL" id="FOQO01000001">
    <property type="protein sequence ID" value="SFH84268.1"/>
    <property type="molecule type" value="Genomic_DNA"/>
</dbReference>
<organism evidence="4 5">
    <name type="scientific">Parapedobacter indicus</name>
    <dbReference type="NCBI Taxonomy" id="1477437"/>
    <lineage>
        <taxon>Bacteria</taxon>
        <taxon>Pseudomonadati</taxon>
        <taxon>Bacteroidota</taxon>
        <taxon>Sphingobacteriia</taxon>
        <taxon>Sphingobacteriales</taxon>
        <taxon>Sphingobacteriaceae</taxon>
        <taxon>Parapedobacter</taxon>
    </lineage>
</organism>
<dbReference type="GO" id="GO:0005975">
    <property type="term" value="P:carbohydrate metabolic process"/>
    <property type="evidence" value="ECO:0007669"/>
    <property type="project" value="InterPro"/>
</dbReference>
<gene>
    <name evidence="4" type="ORF">SAMN05444682_101401</name>
</gene>
<dbReference type="PANTHER" id="PTHR10587:SF133">
    <property type="entry name" value="CHITIN DEACETYLASE 1-RELATED"/>
    <property type="match status" value="1"/>
</dbReference>
<dbReference type="InterPro" id="IPR050248">
    <property type="entry name" value="Polysacc_deacetylase_ArnD"/>
</dbReference>
<dbReference type="Pfam" id="PF01522">
    <property type="entry name" value="Polysacc_deac_1"/>
    <property type="match status" value="1"/>
</dbReference>
<dbReference type="RefSeq" id="WP_090623445.1">
    <property type="nucleotide sequence ID" value="NZ_FOQO01000001.1"/>
</dbReference>
<dbReference type="PANTHER" id="PTHR10587">
    <property type="entry name" value="GLYCOSYL TRANSFERASE-RELATED"/>
    <property type="match status" value="1"/>
</dbReference>
<dbReference type="Gene3D" id="3.20.20.370">
    <property type="entry name" value="Glycoside hydrolase/deacetylase"/>
    <property type="match status" value="1"/>
</dbReference>
<dbReference type="STRING" id="1477437.SAMN05444682_101401"/>
<dbReference type="Proteomes" id="UP000198670">
    <property type="component" value="Unassembled WGS sequence"/>
</dbReference>
<keyword evidence="2" id="KW-0378">Hydrolase</keyword>
<dbReference type="CDD" id="cd10917">
    <property type="entry name" value="CE4_NodB_like_6s_7s"/>
    <property type="match status" value="1"/>
</dbReference>
<evidence type="ECO:0000256" key="2">
    <source>
        <dbReference type="ARBA" id="ARBA00022801"/>
    </source>
</evidence>
<protein>
    <submittedName>
        <fullName evidence="4">Peptidoglycan/xylan/chitin deacetylase, PgdA/CDA1 family</fullName>
    </submittedName>
</protein>
<feature type="domain" description="NodB homology" evidence="3">
    <location>
        <begin position="26"/>
        <end position="202"/>
    </location>
</feature>
<dbReference type="GO" id="GO:0046872">
    <property type="term" value="F:metal ion binding"/>
    <property type="evidence" value="ECO:0007669"/>
    <property type="project" value="UniProtKB-KW"/>
</dbReference>
<proteinExistence type="predicted"/>
<dbReference type="GO" id="GO:0016810">
    <property type="term" value="F:hydrolase activity, acting on carbon-nitrogen (but not peptide) bonds"/>
    <property type="evidence" value="ECO:0007669"/>
    <property type="project" value="InterPro"/>
</dbReference>
<evidence type="ECO:0000259" key="3">
    <source>
        <dbReference type="PROSITE" id="PS51677"/>
    </source>
</evidence>
<dbReference type="InterPro" id="IPR011330">
    <property type="entry name" value="Glyco_hydro/deAcase_b/a-brl"/>
</dbReference>
<name>A0A1I3DCJ2_9SPHI</name>